<dbReference type="Proteomes" id="UP001148737">
    <property type="component" value="Unassembled WGS sequence"/>
</dbReference>
<protein>
    <submittedName>
        <fullName evidence="1">Uncharacterized protein</fullName>
    </submittedName>
</protein>
<accession>A0ACC1QP50</accession>
<sequence length="252" mass="28510">MGAVLVCTVRRPAFVGCRRLELRGSRSIDCFQSARLGFECDSPGTSLAPTLPGSPASRNLASNGGLIDEVIWLRRTEDEQDVAFLQKLLDSEPRYSKRDVDRTEASGFASAYEDMDDDALYVKIDDDVVFIDDNVILSLICSKLTHPEYYIVSANVVNQPMISWLHWNLGAVLPYLPDTKHPYPEVKSGEQIDWRASSLPDYDGPQDADFLDWSSPEQKKHRWLPLRAGRATWRFNSPAVCLKRLCRKACWL</sequence>
<name>A0ACC1QP50_9HYPO</name>
<evidence type="ECO:0000313" key="1">
    <source>
        <dbReference type="EMBL" id="KAJ3483852.1"/>
    </source>
</evidence>
<keyword evidence="2" id="KW-1185">Reference proteome</keyword>
<evidence type="ECO:0000313" key="2">
    <source>
        <dbReference type="Proteomes" id="UP001148737"/>
    </source>
</evidence>
<gene>
    <name evidence="1" type="ORF">NLG97_g7208</name>
</gene>
<comment type="caution">
    <text evidence="1">The sequence shown here is derived from an EMBL/GenBank/DDBJ whole genome shotgun (WGS) entry which is preliminary data.</text>
</comment>
<proteinExistence type="predicted"/>
<dbReference type="EMBL" id="JANAKD010001070">
    <property type="protein sequence ID" value="KAJ3483852.1"/>
    <property type="molecule type" value="Genomic_DNA"/>
</dbReference>
<reference evidence="1" key="1">
    <citation type="submission" date="2022-07" db="EMBL/GenBank/DDBJ databases">
        <title>Genome Sequence of Lecanicillium saksenae.</title>
        <authorList>
            <person name="Buettner E."/>
        </authorList>
    </citation>
    <scope>NUCLEOTIDE SEQUENCE</scope>
    <source>
        <strain evidence="1">VT-O1</strain>
    </source>
</reference>
<organism evidence="1 2">
    <name type="scientific">Lecanicillium saksenae</name>
    <dbReference type="NCBI Taxonomy" id="468837"/>
    <lineage>
        <taxon>Eukaryota</taxon>
        <taxon>Fungi</taxon>
        <taxon>Dikarya</taxon>
        <taxon>Ascomycota</taxon>
        <taxon>Pezizomycotina</taxon>
        <taxon>Sordariomycetes</taxon>
        <taxon>Hypocreomycetidae</taxon>
        <taxon>Hypocreales</taxon>
        <taxon>Cordycipitaceae</taxon>
        <taxon>Lecanicillium</taxon>
    </lineage>
</organism>